<dbReference type="Pfam" id="PF01546">
    <property type="entry name" value="Peptidase_M20"/>
    <property type="match status" value="1"/>
</dbReference>
<feature type="region of interest" description="Disordered" evidence="2">
    <location>
        <begin position="388"/>
        <end position="413"/>
    </location>
</feature>
<dbReference type="InterPro" id="IPR017144">
    <property type="entry name" value="Xaa-Arg_dipeptidase"/>
</dbReference>
<name>A0A2P8Q076_9ACTN</name>
<dbReference type="FunFam" id="3.30.70.360:FF:000004">
    <property type="entry name" value="Peptidase M20 domain-containing protein 2"/>
    <property type="match status" value="1"/>
</dbReference>
<dbReference type="Proteomes" id="UP000240429">
    <property type="component" value="Unassembled WGS sequence"/>
</dbReference>
<keyword evidence="4" id="KW-0378">Hydrolase</keyword>
<dbReference type="SUPFAM" id="SSF55031">
    <property type="entry name" value="Bacterial exopeptidase dimerisation domain"/>
    <property type="match status" value="1"/>
</dbReference>
<dbReference type="GO" id="GO:0005737">
    <property type="term" value="C:cytoplasm"/>
    <property type="evidence" value="ECO:0007669"/>
    <property type="project" value="TreeGrafter"/>
</dbReference>
<comment type="caution">
    <text evidence="4">The sequence shown here is derived from an EMBL/GenBank/DDBJ whole genome shotgun (WGS) entry which is preliminary data.</text>
</comment>
<proteinExistence type="inferred from homology"/>
<dbReference type="OrthoDB" id="9781032at2"/>
<dbReference type="NCBIfam" id="TIGR01891">
    <property type="entry name" value="amidohydrolases"/>
    <property type="match status" value="1"/>
</dbReference>
<dbReference type="InterPro" id="IPR052030">
    <property type="entry name" value="Peptidase_M20/M20A_hydrolases"/>
</dbReference>
<dbReference type="PANTHER" id="PTHR30575">
    <property type="entry name" value="PEPTIDASE M20"/>
    <property type="match status" value="1"/>
</dbReference>
<dbReference type="GO" id="GO:0046657">
    <property type="term" value="P:folic acid catabolic process"/>
    <property type="evidence" value="ECO:0007669"/>
    <property type="project" value="TreeGrafter"/>
</dbReference>
<accession>A0A2P8Q076</accession>
<evidence type="ECO:0000313" key="4">
    <source>
        <dbReference type="EMBL" id="PSM39657.1"/>
    </source>
</evidence>
<evidence type="ECO:0000259" key="3">
    <source>
        <dbReference type="Pfam" id="PF07687"/>
    </source>
</evidence>
<dbReference type="SUPFAM" id="SSF53187">
    <property type="entry name" value="Zn-dependent exopeptidases"/>
    <property type="match status" value="1"/>
</dbReference>
<dbReference type="Gene3D" id="3.40.630.10">
    <property type="entry name" value="Zn peptidases"/>
    <property type="match status" value="1"/>
</dbReference>
<dbReference type="RefSeq" id="WP_107019925.1">
    <property type="nucleotide sequence ID" value="NZ_KZ679050.1"/>
</dbReference>
<gene>
    <name evidence="4" type="ORF">C6Y14_29610</name>
</gene>
<dbReference type="CDD" id="cd05672">
    <property type="entry name" value="M20_ACY1L2-like"/>
    <property type="match status" value="1"/>
</dbReference>
<dbReference type="GO" id="GO:0016805">
    <property type="term" value="F:dipeptidase activity"/>
    <property type="evidence" value="ECO:0007669"/>
    <property type="project" value="InterPro"/>
</dbReference>
<evidence type="ECO:0000256" key="2">
    <source>
        <dbReference type="SAM" id="MobiDB-lite"/>
    </source>
</evidence>
<dbReference type="InterPro" id="IPR002933">
    <property type="entry name" value="Peptidase_M20"/>
</dbReference>
<dbReference type="PANTHER" id="PTHR30575:SF0">
    <property type="entry name" value="XAA-ARG DIPEPTIDASE"/>
    <property type="match status" value="1"/>
</dbReference>
<dbReference type="PIRSF" id="PIRSF037226">
    <property type="entry name" value="Amidohydrolase_ACY1L2_prd"/>
    <property type="match status" value="1"/>
</dbReference>
<dbReference type="InterPro" id="IPR036264">
    <property type="entry name" value="Bact_exopeptidase_dim_dom"/>
</dbReference>
<evidence type="ECO:0000313" key="5">
    <source>
        <dbReference type="Proteomes" id="UP000240429"/>
    </source>
</evidence>
<keyword evidence="5" id="KW-1185">Reference proteome</keyword>
<dbReference type="EMBL" id="PYBJ01000023">
    <property type="protein sequence ID" value="PSM39657.1"/>
    <property type="molecule type" value="Genomic_DNA"/>
</dbReference>
<reference evidence="4 5" key="1">
    <citation type="submission" date="2018-03" db="EMBL/GenBank/DDBJ databases">
        <title>Streptomyces dioscori sp. nov., a novel endophytic actinobacterium isolated from bulbil of Dioscorea bulbifera L.</title>
        <authorList>
            <person name="Zhikuan W."/>
        </authorList>
    </citation>
    <scope>NUCLEOTIDE SEQUENCE [LARGE SCALE GENOMIC DNA]</scope>
    <source>
        <strain evidence="4 5">A217</strain>
    </source>
</reference>
<evidence type="ECO:0000256" key="1">
    <source>
        <dbReference type="PIRNR" id="PIRNR037226"/>
    </source>
</evidence>
<sequence>MTTAKEAAALRVRAAADDLIALSHRIHAHPELAFEEHRASRWVADALGDAGFAVQHGYCGLPTAVEATVGSGPTHIAICAEYDALPDIGHACGHNVIAAAAVGAGIALAPLADELGLTVRVLGTPAEEGGGGKVLMLEQGAFDGVHAAMMVHPAAVEMAAMPGLAVTQFDVAYRGKAAHAGAYPELGVNAADAMTVAQVAVGLLRQHTTASDRIHGIVTRAGSAANIVPDASRGRWIVRSDSLDTLRPLSERVRRCFEAGALATGCELSTTPVGPDYADLRPDRDLLDLWVANATALGRRFPDLPAGVTGAATDMGNVSQVVPTIHPMLGLDCGPAVNHQPEFTAACRTQAADRAVLDGATGMAWTAVDVALAAQRSYSGPAAAKAVAKSCNTKEGPSENGPYLRRFRRDDRI</sequence>
<protein>
    <recommendedName>
        <fullName evidence="1">Peptidase M20 domain-containing protein 2</fullName>
    </recommendedName>
</protein>
<dbReference type="Gene3D" id="3.30.70.360">
    <property type="match status" value="1"/>
</dbReference>
<dbReference type="InterPro" id="IPR017439">
    <property type="entry name" value="Amidohydrolase"/>
</dbReference>
<dbReference type="Pfam" id="PF07687">
    <property type="entry name" value="M20_dimer"/>
    <property type="match status" value="1"/>
</dbReference>
<dbReference type="GO" id="GO:0071713">
    <property type="term" value="F:para-aminobenzoyl-glutamate hydrolase activity"/>
    <property type="evidence" value="ECO:0007669"/>
    <property type="project" value="TreeGrafter"/>
</dbReference>
<dbReference type="AlphaFoldDB" id="A0A2P8Q076"/>
<organism evidence="4 5">
    <name type="scientific">Streptomyces dioscori</name>
    <dbReference type="NCBI Taxonomy" id="2109333"/>
    <lineage>
        <taxon>Bacteria</taxon>
        <taxon>Bacillati</taxon>
        <taxon>Actinomycetota</taxon>
        <taxon>Actinomycetes</taxon>
        <taxon>Kitasatosporales</taxon>
        <taxon>Streptomycetaceae</taxon>
        <taxon>Streptomyces</taxon>
        <taxon>Streptomyces aurantiacus group</taxon>
    </lineage>
</organism>
<dbReference type="InterPro" id="IPR011650">
    <property type="entry name" value="Peptidase_M20_dimer"/>
</dbReference>
<feature type="domain" description="Peptidase M20 dimerisation" evidence="3">
    <location>
        <begin position="170"/>
        <end position="260"/>
    </location>
</feature>
<comment type="similarity">
    <text evidence="1">Belongs to the peptidase M20A family.</text>
</comment>